<feature type="transmembrane region" description="Helical" evidence="5">
    <location>
        <begin position="228"/>
        <end position="248"/>
    </location>
</feature>
<dbReference type="AlphaFoldDB" id="A0A7S0C7M1"/>
<keyword evidence="2 5" id="KW-0812">Transmembrane</keyword>
<keyword evidence="4 5" id="KW-0472">Membrane</keyword>
<keyword evidence="3 5" id="KW-1133">Transmembrane helix</keyword>
<dbReference type="PANTHER" id="PTHR22950:SF349">
    <property type="entry name" value="AMINO ACID TRANSPORTER TRANSMEMBRANE DOMAIN-CONTAINING PROTEIN"/>
    <property type="match status" value="1"/>
</dbReference>
<reference evidence="7" key="1">
    <citation type="submission" date="2021-01" db="EMBL/GenBank/DDBJ databases">
        <authorList>
            <person name="Corre E."/>
            <person name="Pelletier E."/>
            <person name="Niang G."/>
            <person name="Scheremetjew M."/>
            <person name="Finn R."/>
            <person name="Kale V."/>
            <person name="Holt S."/>
            <person name="Cochrane G."/>
            <person name="Meng A."/>
            <person name="Brown T."/>
            <person name="Cohen L."/>
        </authorList>
    </citation>
    <scope>NUCLEOTIDE SEQUENCE</scope>
    <source>
        <strain evidence="7">CCAP1064/1</strain>
    </source>
</reference>
<dbReference type="GO" id="GO:0005774">
    <property type="term" value="C:vacuolar membrane"/>
    <property type="evidence" value="ECO:0007669"/>
    <property type="project" value="TreeGrafter"/>
</dbReference>
<proteinExistence type="predicted"/>
<protein>
    <recommendedName>
        <fullName evidence="6">Amino acid transporter transmembrane domain-containing protein</fullName>
    </recommendedName>
</protein>
<evidence type="ECO:0000313" key="7">
    <source>
        <dbReference type="EMBL" id="CAD8415376.1"/>
    </source>
</evidence>
<evidence type="ECO:0000256" key="5">
    <source>
        <dbReference type="SAM" id="Phobius"/>
    </source>
</evidence>
<comment type="subcellular location">
    <subcellularLocation>
        <location evidence="1">Membrane</location>
        <topology evidence="1">Multi-pass membrane protein</topology>
    </subcellularLocation>
</comment>
<evidence type="ECO:0000256" key="3">
    <source>
        <dbReference type="ARBA" id="ARBA00022989"/>
    </source>
</evidence>
<gene>
    <name evidence="7" type="ORF">PINE0816_LOCUS11511</name>
</gene>
<dbReference type="Pfam" id="PF01490">
    <property type="entry name" value="Aa_trans"/>
    <property type="match status" value="1"/>
</dbReference>
<feature type="transmembrane region" description="Helical" evidence="5">
    <location>
        <begin position="31"/>
        <end position="50"/>
    </location>
</feature>
<dbReference type="EMBL" id="HBEL01024693">
    <property type="protein sequence ID" value="CAD8415376.1"/>
    <property type="molecule type" value="Transcribed_RNA"/>
</dbReference>
<feature type="transmembrane region" description="Helical" evidence="5">
    <location>
        <begin position="70"/>
        <end position="93"/>
    </location>
</feature>
<organism evidence="7">
    <name type="scientific">Proboscia inermis</name>
    <dbReference type="NCBI Taxonomy" id="420281"/>
    <lineage>
        <taxon>Eukaryota</taxon>
        <taxon>Sar</taxon>
        <taxon>Stramenopiles</taxon>
        <taxon>Ochrophyta</taxon>
        <taxon>Bacillariophyta</taxon>
        <taxon>Coscinodiscophyceae</taxon>
        <taxon>Rhizosoleniophycidae</taxon>
        <taxon>Rhizosoleniales</taxon>
        <taxon>Rhizosoleniaceae</taxon>
        <taxon>Proboscia</taxon>
    </lineage>
</organism>
<evidence type="ECO:0000256" key="1">
    <source>
        <dbReference type="ARBA" id="ARBA00004141"/>
    </source>
</evidence>
<dbReference type="GO" id="GO:0015179">
    <property type="term" value="F:L-amino acid transmembrane transporter activity"/>
    <property type="evidence" value="ECO:0007669"/>
    <property type="project" value="TreeGrafter"/>
</dbReference>
<feature type="transmembrane region" description="Helical" evidence="5">
    <location>
        <begin position="151"/>
        <end position="173"/>
    </location>
</feature>
<accession>A0A7S0C7M1</accession>
<evidence type="ECO:0000256" key="4">
    <source>
        <dbReference type="ARBA" id="ARBA00023136"/>
    </source>
</evidence>
<name>A0A7S0C7M1_9STRA</name>
<feature type="transmembrane region" description="Helical" evidence="5">
    <location>
        <begin position="359"/>
        <end position="380"/>
    </location>
</feature>
<dbReference type="InterPro" id="IPR013057">
    <property type="entry name" value="AA_transpt_TM"/>
</dbReference>
<feature type="transmembrane region" description="Helical" evidence="5">
    <location>
        <begin position="100"/>
        <end position="125"/>
    </location>
</feature>
<dbReference type="PANTHER" id="PTHR22950">
    <property type="entry name" value="AMINO ACID TRANSPORTER"/>
    <property type="match status" value="1"/>
</dbReference>
<sequence>MKSLHRSKTVTNTASYVELAKSVLGEGMGRLVFGLTLGASLGVCSSYLVFIGQTLASLSCDADSSNILRVYFPDVSVVTWEVWSAAILIPLCLLRSYKIFAFTSALGVVAVVGGLGVTVASGIFVDPGGGLITALQHVGEQRMFPSNLADAFGGSFGTVAFLFCINFLTFPIMNSMERPVEYPRAISNAVTLTALVNIVFAILCVGFYGENTQDLVLANLGNGPTLSILKLLLCVDLFFTFPIVFSSGRQIMELAIIRPPIISTLELSDGSVPPAVSVARVGIAGGGVCVCLGLAQIGGFGTVANLVGGVAQGTLAFVLPPLIAVTLSRRDEGLKNQNLEQDITLGGVLRSDEFRQAGLGLFGICVVLSTSYFTAASMFAT</sequence>
<feature type="domain" description="Amino acid transporter transmembrane" evidence="6">
    <location>
        <begin position="8"/>
        <end position="331"/>
    </location>
</feature>
<feature type="transmembrane region" description="Helical" evidence="5">
    <location>
        <begin position="185"/>
        <end position="208"/>
    </location>
</feature>
<evidence type="ECO:0000259" key="6">
    <source>
        <dbReference type="Pfam" id="PF01490"/>
    </source>
</evidence>
<evidence type="ECO:0000256" key="2">
    <source>
        <dbReference type="ARBA" id="ARBA00022692"/>
    </source>
</evidence>